<evidence type="ECO:0000313" key="1">
    <source>
        <dbReference type="EMBL" id="RCV33434.1"/>
    </source>
</evidence>
<dbReference type="PANTHER" id="PTHR47186">
    <property type="entry name" value="LEUCINE-RICH REPEAT-CONTAINING PROTEIN 57"/>
    <property type="match status" value="1"/>
</dbReference>
<reference evidence="1" key="2">
    <citation type="submission" date="2015-07" db="EMBL/GenBank/DDBJ databases">
        <authorList>
            <person name="Noorani M."/>
        </authorList>
    </citation>
    <scope>NUCLEOTIDE SEQUENCE</scope>
    <source>
        <strain evidence="1">Yugu1</strain>
    </source>
</reference>
<reference evidence="1" key="1">
    <citation type="journal article" date="2012" name="Nat. Biotechnol.">
        <title>Reference genome sequence of the model plant Setaria.</title>
        <authorList>
            <person name="Bennetzen J.L."/>
            <person name="Schmutz J."/>
            <person name="Wang H."/>
            <person name="Percifield R."/>
            <person name="Hawkins J."/>
            <person name="Pontaroli A.C."/>
            <person name="Estep M."/>
            <person name="Feng L."/>
            <person name="Vaughn J.N."/>
            <person name="Grimwood J."/>
            <person name="Jenkins J."/>
            <person name="Barry K."/>
            <person name="Lindquist E."/>
            <person name="Hellsten U."/>
            <person name="Deshpande S."/>
            <person name="Wang X."/>
            <person name="Wu X."/>
            <person name="Mitros T."/>
            <person name="Triplett J."/>
            <person name="Yang X."/>
            <person name="Ye C.Y."/>
            <person name="Mauro-Herrera M."/>
            <person name="Wang L."/>
            <person name="Li P."/>
            <person name="Sharma M."/>
            <person name="Sharma R."/>
            <person name="Ronald P.C."/>
            <person name="Panaud O."/>
            <person name="Kellogg E.A."/>
            <person name="Brutnell T.P."/>
            <person name="Doust A.N."/>
            <person name="Tuskan G.A."/>
            <person name="Rokhsar D."/>
            <person name="Devos K.M."/>
        </authorList>
    </citation>
    <scope>NUCLEOTIDE SEQUENCE [LARGE SCALE GENOMIC DNA]</scope>
    <source>
        <strain evidence="1">Yugu1</strain>
    </source>
</reference>
<gene>
    <name evidence="1" type="ORF">SETIT_7G083200v2</name>
</gene>
<dbReference type="InterPro" id="IPR032675">
    <property type="entry name" value="LRR_dom_sf"/>
</dbReference>
<accession>A0A368RTN3</accession>
<dbReference type="PANTHER" id="PTHR47186:SF3">
    <property type="entry name" value="OS09G0267800 PROTEIN"/>
    <property type="match status" value="1"/>
</dbReference>
<dbReference type="EMBL" id="CM003534">
    <property type="protein sequence ID" value="RCV33434.1"/>
    <property type="molecule type" value="Genomic_DNA"/>
</dbReference>
<protein>
    <submittedName>
        <fullName evidence="1">Uncharacterized protein</fullName>
    </submittedName>
</protein>
<organism evidence="1">
    <name type="scientific">Setaria italica</name>
    <name type="common">Foxtail millet</name>
    <name type="synonym">Panicum italicum</name>
    <dbReference type="NCBI Taxonomy" id="4555"/>
    <lineage>
        <taxon>Eukaryota</taxon>
        <taxon>Viridiplantae</taxon>
        <taxon>Streptophyta</taxon>
        <taxon>Embryophyta</taxon>
        <taxon>Tracheophyta</taxon>
        <taxon>Spermatophyta</taxon>
        <taxon>Magnoliopsida</taxon>
        <taxon>Liliopsida</taxon>
        <taxon>Poales</taxon>
        <taxon>Poaceae</taxon>
        <taxon>PACMAD clade</taxon>
        <taxon>Panicoideae</taxon>
        <taxon>Panicodae</taxon>
        <taxon>Paniceae</taxon>
        <taxon>Cenchrinae</taxon>
        <taxon>Setaria</taxon>
    </lineage>
</organism>
<name>A0A368RTN3_SETIT</name>
<sequence length="152" mass="17069">MQCISHVGGQGWHQSSLFTKLQSNHFLAKLSCLHVLDLSYTPLESLPPSICCLQKLQLLSLRGCYNLRSPFSFPDTEITLRENNNNKKLSSLYYFDLSYSNISNFQGDFFHNMPNLKELLLVKCSNLDEMPPSTVACDASHNSSVVISTGSF</sequence>
<dbReference type="Gene3D" id="3.80.10.10">
    <property type="entry name" value="Ribonuclease Inhibitor"/>
    <property type="match status" value="1"/>
</dbReference>
<proteinExistence type="predicted"/>
<dbReference type="SUPFAM" id="SSF52058">
    <property type="entry name" value="L domain-like"/>
    <property type="match status" value="1"/>
</dbReference>
<dbReference type="AlphaFoldDB" id="A0A368RTN3"/>
<dbReference type="OrthoDB" id="1938824at2759"/>